<dbReference type="Pfam" id="PF01042">
    <property type="entry name" value="Ribonuc_L-PSP"/>
    <property type="match status" value="1"/>
</dbReference>
<comment type="caution">
    <text evidence="1">The sequence shown here is derived from an EMBL/GenBank/DDBJ whole genome shotgun (WGS) entry which is preliminary data.</text>
</comment>
<dbReference type="SUPFAM" id="SSF55298">
    <property type="entry name" value="YjgF-like"/>
    <property type="match status" value="1"/>
</dbReference>
<organism evidence="1 2">
    <name type="scientific">Segatella cerevisiae</name>
    <dbReference type="NCBI Taxonomy" id="2053716"/>
    <lineage>
        <taxon>Bacteria</taxon>
        <taxon>Pseudomonadati</taxon>
        <taxon>Bacteroidota</taxon>
        <taxon>Bacteroidia</taxon>
        <taxon>Bacteroidales</taxon>
        <taxon>Prevotellaceae</taxon>
        <taxon>Segatella</taxon>
    </lineage>
</organism>
<name>A0ABT1C1A7_9BACT</name>
<accession>A0ABT1C1A7</accession>
<evidence type="ECO:0000313" key="1">
    <source>
        <dbReference type="EMBL" id="MCO6026283.1"/>
    </source>
</evidence>
<dbReference type="GO" id="GO:0016787">
    <property type="term" value="F:hydrolase activity"/>
    <property type="evidence" value="ECO:0007669"/>
    <property type="project" value="UniProtKB-KW"/>
</dbReference>
<dbReference type="InterPro" id="IPR035959">
    <property type="entry name" value="RutC-like_sf"/>
</dbReference>
<protein>
    <submittedName>
        <fullName evidence="1">Rid family hydrolase</fullName>
    </submittedName>
</protein>
<gene>
    <name evidence="1" type="ORF">NG821_10600</name>
</gene>
<reference evidence="1 2" key="1">
    <citation type="submission" date="2022-06" db="EMBL/GenBank/DDBJ databases">
        <title>A taxonomic note on the genus Prevotella: Description of four novel genera and emended description of the genera Hallella and Xylanibacter.</title>
        <authorList>
            <person name="Hitch T.C.A."/>
        </authorList>
    </citation>
    <scope>NUCLEOTIDE SEQUENCE [LARGE SCALE GENOMIC DNA]</scope>
    <source>
        <strain evidence="1 2">DSM 100619</strain>
    </source>
</reference>
<keyword evidence="2" id="KW-1185">Reference proteome</keyword>
<dbReference type="PANTHER" id="PTHR11803:SF39">
    <property type="entry name" value="2-IMINOBUTANOATE_2-IMINOPROPANOATE DEAMINASE"/>
    <property type="match status" value="1"/>
</dbReference>
<proteinExistence type="predicted"/>
<keyword evidence="1" id="KW-0378">Hydrolase</keyword>
<sequence>MNRYAVLSPETRGTFSHRLSGLYLRLGNYLDMEAAEGRHLTFTRIFLSDAFNQRQQLEKSLLFTEFISPKDYSIIEQAPLDRSKIALLIKTSTEASPFIFQSFRLTDAELKKTGYDSYSQALALFQKYLKSLEGSGLSMAKHLIRTWLYARDIDNNYSGLVKARNAVFKKEGLTADTHFIASTGIGGYSSDPRALVAMDFLTYPKVKADQIKYLKAPAYLNPTMDYGVAFESGTRIQLENNEQLFFISGTASIDKDGKVMYPEDITRQTARLLENIGALLADGGATMNDISYFIIYLRDDADAATTENFMRQVYPDIPHVLVHAKVCRPEWLIEMECVAEKSGRS</sequence>
<dbReference type="EMBL" id="JAMXLY010000046">
    <property type="protein sequence ID" value="MCO6026283.1"/>
    <property type="molecule type" value="Genomic_DNA"/>
</dbReference>
<dbReference type="RefSeq" id="WP_252761638.1">
    <property type="nucleotide sequence ID" value="NZ_JAMXLY010000046.1"/>
</dbReference>
<evidence type="ECO:0000313" key="2">
    <source>
        <dbReference type="Proteomes" id="UP001204015"/>
    </source>
</evidence>
<dbReference type="Gene3D" id="3.30.1330.40">
    <property type="entry name" value="RutC-like"/>
    <property type="match status" value="2"/>
</dbReference>
<dbReference type="PANTHER" id="PTHR11803">
    <property type="entry name" value="2-IMINOBUTANOATE/2-IMINOPROPANOATE DEAMINASE RIDA"/>
    <property type="match status" value="1"/>
</dbReference>
<dbReference type="Proteomes" id="UP001204015">
    <property type="component" value="Unassembled WGS sequence"/>
</dbReference>
<dbReference type="InterPro" id="IPR006175">
    <property type="entry name" value="YjgF/YER057c/UK114"/>
</dbReference>